<protein>
    <submittedName>
        <fullName evidence="3">Uncharacterized protein</fullName>
    </submittedName>
</protein>
<feature type="region of interest" description="Disordered" evidence="2">
    <location>
        <begin position="1"/>
        <end position="53"/>
    </location>
</feature>
<sequence>MERTPSRAKATNILRPASRAQDPSFARNNAPSPTGAGMQPQPQPLRVPAGNARVMTSFASGTHAGFSGVHSPVSGGLRRAPSAAQIINHPQQQQQHAGGGNRQRISSFHDGMPVGDFSAMPRTVSRSGSRADLKGVAGGQPQFPTTQHQQQQQPPRSFSRAGRPNPQPGGMWPGQMGQMGMNTLFGGGFGTMGVGPGPMSADNSGQKWSTNPHYYPMHPQQQQQPHPHPQQPLPMGGPGSRPGSSLHQNHPPRPFTSNDFRTSGADPENPVLVNVNRGGARVIGPIRGRSTTPEGPSFLNPIPQSPSSVLGGVLPGAPDPSMARENIRSALSNHSIDSGRSHSNSALQPTEESMEAAEARVSRKIQDLEISNKSLMAVNTQLESRLKTQREQINELKKQLQLKVPFAADVSMDGEVSDEALRSALKEDKVFERLISNLEHLIQDAKSALEYRSTIAAGKVISAAELNEADSQLTIGSEPEQQTRQDVSAARKGGSGKEPTEDVTAAVSIDGGSGDLEPEKEVDGPHGDSHIVSEEVANDKTGDKGAGPEDQSADSAKQQEARELVARLMVLALSSPGPTTPEKPSSRVSKRTGHVVTSASRPQSALKSGLRTPIKSASTRISSFGVASTSTPVRSIAVSPTPSSKASGDSGKDLAPSTSEKEQILEICRKLQNIL</sequence>
<feature type="compositionally biased region" description="Basic and acidic residues" evidence="2">
    <location>
        <begin position="517"/>
        <end position="547"/>
    </location>
</feature>
<feature type="compositionally biased region" description="Gly residues" evidence="2">
    <location>
        <begin position="185"/>
        <end position="196"/>
    </location>
</feature>
<evidence type="ECO:0000313" key="3">
    <source>
        <dbReference type="EMBL" id="PIA16976.1"/>
    </source>
</evidence>
<reference evidence="3 4" key="1">
    <citation type="journal article" date="2015" name="Genome Biol. Evol.">
        <title>Phylogenomic analyses indicate that early fungi evolved digesting cell walls of algal ancestors of land plants.</title>
        <authorList>
            <person name="Chang Y."/>
            <person name="Wang S."/>
            <person name="Sekimoto S."/>
            <person name="Aerts A.L."/>
            <person name="Choi C."/>
            <person name="Clum A."/>
            <person name="LaButti K.M."/>
            <person name="Lindquist E.A."/>
            <person name="Yee Ngan C."/>
            <person name="Ohm R.A."/>
            <person name="Salamov A.A."/>
            <person name="Grigoriev I.V."/>
            <person name="Spatafora J.W."/>
            <person name="Berbee M.L."/>
        </authorList>
    </citation>
    <scope>NUCLEOTIDE SEQUENCE [LARGE SCALE GENOMIC DNA]</scope>
    <source>
        <strain evidence="3 4">NRRL 1564</strain>
    </source>
</reference>
<accession>A0A2G5BD84</accession>
<name>A0A2G5BD84_COERN</name>
<dbReference type="AlphaFoldDB" id="A0A2G5BD84"/>
<feature type="compositionally biased region" description="Polar residues" evidence="2">
    <location>
        <begin position="201"/>
        <end position="211"/>
    </location>
</feature>
<dbReference type="EMBL" id="KZ303496">
    <property type="protein sequence ID" value="PIA16976.1"/>
    <property type="molecule type" value="Genomic_DNA"/>
</dbReference>
<feature type="compositionally biased region" description="Low complexity" evidence="2">
    <location>
        <begin position="212"/>
        <end position="225"/>
    </location>
</feature>
<gene>
    <name evidence="3" type="ORF">COEREDRAFT_80710</name>
</gene>
<feature type="compositionally biased region" description="Low complexity" evidence="2">
    <location>
        <begin position="140"/>
        <end position="155"/>
    </location>
</feature>
<feature type="compositionally biased region" description="Polar residues" evidence="2">
    <location>
        <begin position="595"/>
        <end position="606"/>
    </location>
</feature>
<keyword evidence="4" id="KW-1185">Reference proteome</keyword>
<feature type="coiled-coil region" evidence="1">
    <location>
        <begin position="365"/>
        <end position="403"/>
    </location>
</feature>
<proteinExistence type="predicted"/>
<organism evidence="3 4">
    <name type="scientific">Coemansia reversa (strain ATCC 12441 / NRRL 1564)</name>
    <dbReference type="NCBI Taxonomy" id="763665"/>
    <lineage>
        <taxon>Eukaryota</taxon>
        <taxon>Fungi</taxon>
        <taxon>Fungi incertae sedis</taxon>
        <taxon>Zoopagomycota</taxon>
        <taxon>Kickxellomycotina</taxon>
        <taxon>Kickxellomycetes</taxon>
        <taxon>Kickxellales</taxon>
        <taxon>Kickxellaceae</taxon>
        <taxon>Coemansia</taxon>
    </lineage>
</organism>
<evidence type="ECO:0000313" key="4">
    <source>
        <dbReference type="Proteomes" id="UP000242474"/>
    </source>
</evidence>
<dbReference type="STRING" id="763665.A0A2G5BD84"/>
<feature type="region of interest" description="Disordered" evidence="2">
    <location>
        <begin position="473"/>
        <end position="662"/>
    </location>
</feature>
<feature type="compositionally biased region" description="Polar residues" evidence="2">
    <location>
        <begin position="615"/>
        <end position="647"/>
    </location>
</feature>
<evidence type="ECO:0000256" key="2">
    <source>
        <dbReference type="SAM" id="MobiDB-lite"/>
    </source>
</evidence>
<dbReference type="OrthoDB" id="2555519at2759"/>
<feature type="compositionally biased region" description="Low complexity" evidence="2">
    <location>
        <begin position="168"/>
        <end position="184"/>
    </location>
</feature>
<feature type="compositionally biased region" description="Polar residues" evidence="2">
    <location>
        <begin position="329"/>
        <end position="351"/>
    </location>
</feature>
<keyword evidence="1" id="KW-0175">Coiled coil</keyword>
<feature type="compositionally biased region" description="Polar residues" evidence="2">
    <location>
        <begin position="473"/>
        <end position="486"/>
    </location>
</feature>
<feature type="region of interest" description="Disordered" evidence="2">
    <location>
        <begin position="288"/>
        <end position="352"/>
    </location>
</feature>
<feature type="region of interest" description="Disordered" evidence="2">
    <location>
        <begin position="88"/>
        <end position="273"/>
    </location>
</feature>
<evidence type="ECO:0000256" key="1">
    <source>
        <dbReference type="SAM" id="Coils"/>
    </source>
</evidence>
<dbReference type="Proteomes" id="UP000242474">
    <property type="component" value="Unassembled WGS sequence"/>
</dbReference>